<keyword evidence="5 9" id="KW-0627">Porphyrin biosynthesis</keyword>
<sequence>MTKPDPVLTFLNTRPVEQAEALSQSVREKGHQVLACPTLKICPRSLPQQAGVTLSTFDKVFFISQNAVKQFVDMWQSAYQTHPVFAEKTECFAIGQSTYNAMKALDWPVAKVHSNQYVTEALLQSEVLQNLTDQQCLIVKGKGGRPTLAEGLIAAGATVTEWAVYERVPADFCDAQWQVFRSARHPVLLISSLDAWYGLEKMLKNSGYGSKNDQAWLFLQDVIVFSDRIKHALQQQEWQGRLFVVPQQSNAGILTALEQISIER</sequence>
<dbReference type="Gene3D" id="3.40.50.10090">
    <property type="match status" value="2"/>
</dbReference>
<dbReference type="GO" id="GO:0004852">
    <property type="term" value="F:uroporphyrinogen-III synthase activity"/>
    <property type="evidence" value="ECO:0007669"/>
    <property type="project" value="UniProtKB-UniRule"/>
</dbReference>
<organism evidence="11">
    <name type="scientific">Hydrogenovibrio crunogenus (strain DSM 25203 / XCL-2)</name>
    <name type="common">Thiomicrospira crunogena</name>
    <dbReference type="NCBI Taxonomy" id="317025"/>
    <lineage>
        <taxon>Bacteria</taxon>
        <taxon>Pseudomonadati</taxon>
        <taxon>Pseudomonadota</taxon>
        <taxon>Gammaproteobacteria</taxon>
        <taxon>Thiotrichales</taxon>
        <taxon>Piscirickettsiaceae</taxon>
        <taxon>Hydrogenovibrio</taxon>
    </lineage>
</organism>
<evidence type="ECO:0000256" key="4">
    <source>
        <dbReference type="ARBA" id="ARBA00023239"/>
    </source>
</evidence>
<dbReference type="EMBL" id="CP000109">
    <property type="protein sequence ID" value="ABB40709.1"/>
    <property type="molecule type" value="Genomic_DNA"/>
</dbReference>
<dbReference type="AlphaFoldDB" id="Q31JG4"/>
<dbReference type="EC" id="4.2.1.75" evidence="3 9"/>
<evidence type="ECO:0000256" key="5">
    <source>
        <dbReference type="ARBA" id="ARBA00023244"/>
    </source>
</evidence>
<evidence type="ECO:0000256" key="3">
    <source>
        <dbReference type="ARBA" id="ARBA00013109"/>
    </source>
</evidence>
<dbReference type="PANTHER" id="PTHR38042">
    <property type="entry name" value="UROPORPHYRINOGEN-III SYNTHASE, CHLOROPLASTIC"/>
    <property type="match status" value="1"/>
</dbReference>
<evidence type="ECO:0000256" key="2">
    <source>
        <dbReference type="ARBA" id="ARBA00008133"/>
    </source>
</evidence>
<dbReference type="HOGENOM" id="CLU_011276_9_4_6"/>
<name>Q31JG4_HYDCU</name>
<dbReference type="InterPro" id="IPR036108">
    <property type="entry name" value="4pyrrol_syn_uPrphyn_synt_sf"/>
</dbReference>
<evidence type="ECO:0000313" key="11">
    <source>
        <dbReference type="EMBL" id="ABB40709.1"/>
    </source>
</evidence>
<proteinExistence type="inferred from homology"/>
<dbReference type="GO" id="GO:0006782">
    <property type="term" value="P:protoporphyrinogen IX biosynthetic process"/>
    <property type="evidence" value="ECO:0007669"/>
    <property type="project" value="UniProtKB-UniRule"/>
</dbReference>
<dbReference type="PANTHER" id="PTHR38042:SF1">
    <property type="entry name" value="UROPORPHYRINOGEN-III SYNTHASE, CHLOROPLASTIC"/>
    <property type="match status" value="1"/>
</dbReference>
<keyword evidence="4 9" id="KW-0456">Lyase</keyword>
<reference evidence="11" key="1">
    <citation type="submission" date="2006-07" db="EMBL/GenBank/DDBJ databases">
        <title>Complete sequence of Thiomicrospira crunogena XCL-2.</title>
        <authorList>
            <consortium name="US DOE Joint Genome Institute"/>
            <person name="Copeland A."/>
            <person name="Lucas S."/>
            <person name="Lapidus A."/>
            <person name="Barry K."/>
            <person name="Detter J.C."/>
            <person name="Glavina del Rio T."/>
            <person name="Hammon N."/>
            <person name="Israni S."/>
            <person name="Dalin E."/>
            <person name="Tice H."/>
            <person name="Pitluck S."/>
            <person name="Chain P."/>
            <person name="Malfatti S."/>
            <person name="Shin M."/>
            <person name="Vergez L."/>
            <person name="Schmutz J."/>
            <person name="Larimer F."/>
            <person name="Land M."/>
            <person name="Hauser L."/>
            <person name="Kyrpides N."/>
            <person name="Lykidis A."/>
            <person name="Scott K.M."/>
            <person name="Sievert S."/>
            <person name="Kerfeld C."/>
            <person name="Freyermuth S."/>
            <person name="Dobrinski K."/>
            <person name="Boller A."/>
            <person name="Fitzpatrick K."/>
            <person name="Thoma P."/>
            <person name="Moore J."/>
            <person name="Richardson P."/>
        </authorList>
    </citation>
    <scope>NUCLEOTIDE SEQUENCE</scope>
    <source>
        <strain evidence="11">XCL-2</strain>
    </source>
</reference>
<evidence type="ECO:0000259" key="10">
    <source>
        <dbReference type="Pfam" id="PF02602"/>
    </source>
</evidence>
<dbReference type="UniPathway" id="UPA00251">
    <property type="reaction ID" value="UER00320"/>
</dbReference>
<comment type="function">
    <text evidence="6 9">Catalyzes cyclization of the linear tetrapyrrole, hydroxymethylbilane, to the macrocyclic uroporphyrinogen III.</text>
</comment>
<dbReference type="GO" id="GO:0006780">
    <property type="term" value="P:uroporphyrinogen III biosynthetic process"/>
    <property type="evidence" value="ECO:0007669"/>
    <property type="project" value="UniProtKB-UniRule"/>
</dbReference>
<dbReference type="SUPFAM" id="SSF69618">
    <property type="entry name" value="HemD-like"/>
    <property type="match status" value="1"/>
</dbReference>
<dbReference type="InterPro" id="IPR039793">
    <property type="entry name" value="UROS/Hem4"/>
</dbReference>
<dbReference type="InterPro" id="IPR003754">
    <property type="entry name" value="4pyrrol_synth_uPrphyn_synth"/>
</dbReference>
<dbReference type="eggNOG" id="COG1587">
    <property type="taxonomic scope" value="Bacteria"/>
</dbReference>
<evidence type="ECO:0000256" key="7">
    <source>
        <dbReference type="ARBA" id="ARBA00040167"/>
    </source>
</evidence>
<feature type="domain" description="Tetrapyrrole biosynthesis uroporphyrinogen III synthase" evidence="10">
    <location>
        <begin position="21"/>
        <end position="239"/>
    </location>
</feature>
<protein>
    <recommendedName>
        <fullName evidence="7 9">Uroporphyrinogen-III synthase</fullName>
        <ecNumber evidence="3 9">4.2.1.75</ecNumber>
    </recommendedName>
</protein>
<evidence type="ECO:0000256" key="1">
    <source>
        <dbReference type="ARBA" id="ARBA00004772"/>
    </source>
</evidence>
<dbReference type="KEGG" id="tcx:Tcr_0113"/>
<comment type="catalytic activity">
    <reaction evidence="8 9">
        <text>hydroxymethylbilane = uroporphyrinogen III + H2O</text>
        <dbReference type="Rhea" id="RHEA:18965"/>
        <dbReference type="ChEBI" id="CHEBI:15377"/>
        <dbReference type="ChEBI" id="CHEBI:57308"/>
        <dbReference type="ChEBI" id="CHEBI:57845"/>
        <dbReference type="EC" id="4.2.1.75"/>
    </reaction>
</comment>
<comment type="pathway">
    <text evidence="1 9">Porphyrin-containing compound metabolism; protoporphyrin-IX biosynthesis; coproporphyrinogen-III from 5-aminolevulinate: step 3/4.</text>
</comment>
<evidence type="ECO:0000256" key="8">
    <source>
        <dbReference type="ARBA" id="ARBA00048617"/>
    </source>
</evidence>
<evidence type="ECO:0000256" key="6">
    <source>
        <dbReference type="ARBA" id="ARBA00037589"/>
    </source>
</evidence>
<gene>
    <name evidence="11" type="ordered locus">Tcr_0113</name>
</gene>
<dbReference type="OrthoDB" id="9787650at2"/>
<accession>Q31JG4</accession>
<dbReference type="Pfam" id="PF02602">
    <property type="entry name" value="HEM4"/>
    <property type="match status" value="1"/>
</dbReference>
<evidence type="ECO:0000256" key="9">
    <source>
        <dbReference type="RuleBase" id="RU366031"/>
    </source>
</evidence>
<comment type="similarity">
    <text evidence="2 9">Belongs to the uroporphyrinogen-III synthase family.</text>
</comment>
<dbReference type="CDD" id="cd06578">
    <property type="entry name" value="HemD"/>
    <property type="match status" value="1"/>
</dbReference>
<dbReference type="STRING" id="317025.Tcr_0113"/>